<accession>A0A080Z609</accession>
<organism evidence="2 3">
    <name type="scientific">Phytophthora nicotianae P1976</name>
    <dbReference type="NCBI Taxonomy" id="1317066"/>
    <lineage>
        <taxon>Eukaryota</taxon>
        <taxon>Sar</taxon>
        <taxon>Stramenopiles</taxon>
        <taxon>Oomycota</taxon>
        <taxon>Peronosporomycetes</taxon>
        <taxon>Peronosporales</taxon>
        <taxon>Peronosporaceae</taxon>
        <taxon>Phytophthora</taxon>
    </lineage>
</organism>
<dbReference type="EMBL" id="ANJA01003671">
    <property type="protein sequence ID" value="ETO62070.1"/>
    <property type="molecule type" value="Genomic_DNA"/>
</dbReference>
<proteinExistence type="predicted"/>
<name>A0A080Z609_PHYNI</name>
<feature type="region of interest" description="Disordered" evidence="1">
    <location>
        <begin position="1"/>
        <end position="38"/>
    </location>
</feature>
<feature type="compositionally biased region" description="Basic and acidic residues" evidence="1">
    <location>
        <begin position="8"/>
        <end position="23"/>
    </location>
</feature>
<sequence>MLPYYRQRSQDESVAHPDGRSERQTQALIRQRSVQGKKGSDYARLRFFQGDQGVERCRSLPNDREAHVS</sequence>
<feature type="compositionally biased region" description="Polar residues" evidence="1">
    <location>
        <begin position="24"/>
        <end position="34"/>
    </location>
</feature>
<gene>
    <name evidence="2" type="ORF">F444_19984</name>
</gene>
<protein>
    <submittedName>
        <fullName evidence="2">Uncharacterized protein</fullName>
    </submittedName>
</protein>
<evidence type="ECO:0000313" key="2">
    <source>
        <dbReference type="EMBL" id="ETO62070.1"/>
    </source>
</evidence>
<evidence type="ECO:0000313" key="3">
    <source>
        <dbReference type="Proteomes" id="UP000028582"/>
    </source>
</evidence>
<reference evidence="2 3" key="1">
    <citation type="submission" date="2013-11" db="EMBL/GenBank/DDBJ databases">
        <title>The Genome Sequence of Phytophthora parasitica P1976.</title>
        <authorList>
            <consortium name="The Broad Institute Genomics Platform"/>
            <person name="Russ C."/>
            <person name="Tyler B."/>
            <person name="Panabieres F."/>
            <person name="Shan W."/>
            <person name="Tripathy S."/>
            <person name="Grunwald N."/>
            <person name="Machado M."/>
            <person name="Johnson C.S."/>
            <person name="Walker B."/>
            <person name="Young S."/>
            <person name="Zeng Q."/>
            <person name="Gargeya S."/>
            <person name="Fitzgerald M."/>
            <person name="Haas B."/>
            <person name="Abouelleil A."/>
            <person name="Allen A.W."/>
            <person name="Alvarado L."/>
            <person name="Arachchi H.M."/>
            <person name="Berlin A.M."/>
            <person name="Chapman S.B."/>
            <person name="Gainer-Dewar J."/>
            <person name="Goldberg J."/>
            <person name="Griggs A."/>
            <person name="Gujja S."/>
            <person name="Hansen M."/>
            <person name="Howarth C."/>
            <person name="Imamovic A."/>
            <person name="Ireland A."/>
            <person name="Larimer J."/>
            <person name="McCowan C."/>
            <person name="Murphy C."/>
            <person name="Pearson M."/>
            <person name="Poon T.W."/>
            <person name="Priest M."/>
            <person name="Roberts A."/>
            <person name="Saif S."/>
            <person name="Shea T."/>
            <person name="Sisk P."/>
            <person name="Sykes S."/>
            <person name="Wortman J."/>
            <person name="Nusbaum C."/>
            <person name="Birren B."/>
        </authorList>
    </citation>
    <scope>NUCLEOTIDE SEQUENCE [LARGE SCALE GENOMIC DNA]</scope>
    <source>
        <strain evidence="2 3">P1976</strain>
    </source>
</reference>
<evidence type="ECO:0000256" key="1">
    <source>
        <dbReference type="SAM" id="MobiDB-lite"/>
    </source>
</evidence>
<comment type="caution">
    <text evidence="2">The sequence shown here is derived from an EMBL/GenBank/DDBJ whole genome shotgun (WGS) entry which is preliminary data.</text>
</comment>
<dbReference type="AlphaFoldDB" id="A0A080Z609"/>
<dbReference type="Proteomes" id="UP000028582">
    <property type="component" value="Unassembled WGS sequence"/>
</dbReference>